<comment type="caution">
    <text evidence="3">The sequence shown here is derived from an EMBL/GenBank/DDBJ whole genome shotgun (WGS) entry which is preliminary data.</text>
</comment>
<keyword evidence="2" id="KW-0472">Membrane</keyword>
<dbReference type="PANTHER" id="PTHR30203">
    <property type="entry name" value="OUTER MEMBRANE CATION EFFLUX PROTEIN"/>
    <property type="match status" value="1"/>
</dbReference>
<dbReference type="RefSeq" id="WP_243655358.1">
    <property type="nucleotide sequence ID" value="NZ_JAOQNK010000001.1"/>
</dbReference>
<keyword evidence="2" id="KW-0812">Transmembrane</keyword>
<dbReference type="Gene3D" id="2.20.200.10">
    <property type="entry name" value="Outer membrane efflux proteins (OEP)"/>
    <property type="match status" value="1"/>
</dbReference>
<keyword evidence="2" id="KW-0732">Signal</keyword>
<organism evidence="3 4">
    <name type="scientific">Sphingobacterium kitahiroshimense</name>
    <dbReference type="NCBI Taxonomy" id="470446"/>
    <lineage>
        <taxon>Bacteria</taxon>
        <taxon>Pseudomonadati</taxon>
        <taxon>Bacteroidota</taxon>
        <taxon>Sphingobacteriia</taxon>
        <taxon>Sphingobacteriales</taxon>
        <taxon>Sphingobacteriaceae</taxon>
        <taxon>Sphingobacterium</taxon>
    </lineage>
</organism>
<evidence type="ECO:0000256" key="1">
    <source>
        <dbReference type="ARBA" id="ARBA00007613"/>
    </source>
</evidence>
<dbReference type="InterPro" id="IPR010131">
    <property type="entry name" value="MdtP/NodT-like"/>
</dbReference>
<keyword evidence="4" id="KW-1185">Reference proteome</keyword>
<feature type="signal peptide" evidence="2">
    <location>
        <begin position="1"/>
        <end position="17"/>
    </location>
</feature>
<protein>
    <submittedName>
        <fullName evidence="3">Efflux transporter outer membrane subunit</fullName>
    </submittedName>
</protein>
<keyword evidence="2" id="KW-0564">Palmitate</keyword>
<reference evidence="3 4" key="1">
    <citation type="submission" date="2024-04" db="EMBL/GenBank/DDBJ databases">
        <title>WGS of bacteria from Torrens River.</title>
        <authorList>
            <person name="Wyrsch E.R."/>
            <person name="Drigo B."/>
        </authorList>
    </citation>
    <scope>NUCLEOTIDE SEQUENCE [LARGE SCALE GENOMIC DNA]</scope>
    <source>
        <strain evidence="3 4">TWI391</strain>
    </source>
</reference>
<evidence type="ECO:0000313" key="4">
    <source>
        <dbReference type="Proteomes" id="UP001409291"/>
    </source>
</evidence>
<accession>A0ABV0C105</accession>
<dbReference type="Pfam" id="PF02321">
    <property type="entry name" value="OEP"/>
    <property type="match status" value="2"/>
</dbReference>
<keyword evidence="2" id="KW-1134">Transmembrane beta strand</keyword>
<comment type="similarity">
    <text evidence="1 2">Belongs to the outer membrane factor (OMF) (TC 1.B.17) family.</text>
</comment>
<dbReference type="EMBL" id="JBDJNQ010000009">
    <property type="protein sequence ID" value="MEN5379297.1"/>
    <property type="molecule type" value="Genomic_DNA"/>
</dbReference>
<gene>
    <name evidence="3" type="ORF">ABE541_18675</name>
</gene>
<proteinExistence type="inferred from homology"/>
<dbReference type="InterPro" id="IPR003423">
    <property type="entry name" value="OMP_efflux"/>
</dbReference>
<keyword evidence="2" id="KW-0449">Lipoprotein</keyword>
<sequence length="472" mass="51867">MNKINMTCLCLTLMVTAACKSVKYVPNPVALPATFTQDNRVIESDSSSIASLSYKEFFSDQILLDLIDTALVNNNNLQVAIKQIDIATESMKQAKWGYLPQIGLSAGTGTVTRPSDNSMNGMMAGQFMGKKYMEDYTTAVNISWEADIWGKIKGRKEMALSSYLQTQEASKAIQTRLVSTIAQGYYNLLMLDLQKDISLKNLSLIDNILQMTRVQHALGLTTLLAVQQQEGNRDLVLKSIPVLDEQIIIQENALQALAGRMPGHIERKTSLVTLKAKDHLATGVPAMMLALRPDVRTAELEVQKSFAQVHVSKVSMYPSLNITAQGGLNAFKASDWFNIPGSLFGALTGSLTQPIVQGRQLKTAFNQAKIASAQAEIQFKESVLLAVGEVSNILASMASLKEQEEISRGLVARNQEMIRNADILFKNDMATYLEVIAAQQSKLQAELDNAAIKSQRLYTEVNLYRALGGGRH</sequence>
<dbReference type="PROSITE" id="PS51257">
    <property type="entry name" value="PROKAR_LIPOPROTEIN"/>
    <property type="match status" value="1"/>
</dbReference>
<name>A0ABV0C105_9SPHI</name>
<dbReference type="SUPFAM" id="SSF56954">
    <property type="entry name" value="Outer membrane efflux proteins (OEP)"/>
    <property type="match status" value="1"/>
</dbReference>
<feature type="chain" id="PRO_5044963035" evidence="2">
    <location>
        <begin position="18"/>
        <end position="472"/>
    </location>
</feature>
<dbReference type="PANTHER" id="PTHR30203:SF33">
    <property type="entry name" value="BLR4455 PROTEIN"/>
    <property type="match status" value="1"/>
</dbReference>
<evidence type="ECO:0000256" key="2">
    <source>
        <dbReference type="RuleBase" id="RU362097"/>
    </source>
</evidence>
<dbReference type="NCBIfam" id="TIGR01845">
    <property type="entry name" value="outer_NodT"/>
    <property type="match status" value="1"/>
</dbReference>
<dbReference type="Proteomes" id="UP001409291">
    <property type="component" value="Unassembled WGS sequence"/>
</dbReference>
<evidence type="ECO:0000313" key="3">
    <source>
        <dbReference type="EMBL" id="MEN5379297.1"/>
    </source>
</evidence>
<comment type="subcellular location">
    <subcellularLocation>
        <location evidence="2">Cell membrane</location>
        <topology evidence="2">Lipid-anchor</topology>
    </subcellularLocation>
</comment>
<dbReference type="Gene3D" id="1.20.1600.10">
    <property type="entry name" value="Outer membrane efflux proteins (OEP)"/>
    <property type="match status" value="1"/>
</dbReference>